<keyword evidence="2" id="KW-0862">Zinc</keyword>
<dbReference type="EC" id="3.4.13.19" evidence="2"/>
<dbReference type="SUPFAM" id="SSF51556">
    <property type="entry name" value="Metallo-dependent hydrolases"/>
    <property type="match status" value="1"/>
</dbReference>
<organism evidence="3 4">
    <name type="scientific">Cladophialophora chaetospira</name>
    <dbReference type="NCBI Taxonomy" id="386627"/>
    <lineage>
        <taxon>Eukaryota</taxon>
        <taxon>Fungi</taxon>
        <taxon>Dikarya</taxon>
        <taxon>Ascomycota</taxon>
        <taxon>Pezizomycotina</taxon>
        <taxon>Eurotiomycetes</taxon>
        <taxon>Chaetothyriomycetidae</taxon>
        <taxon>Chaetothyriales</taxon>
        <taxon>Herpotrichiellaceae</taxon>
        <taxon>Cladophialophora</taxon>
    </lineage>
</organism>
<comment type="cofactor">
    <cofactor evidence="2">
        <name>Zn(2+)</name>
        <dbReference type="ChEBI" id="CHEBI:29105"/>
    </cofactor>
</comment>
<dbReference type="GO" id="GO:0006508">
    <property type="term" value="P:proteolysis"/>
    <property type="evidence" value="ECO:0007669"/>
    <property type="project" value="UniProtKB-KW"/>
</dbReference>
<dbReference type="PANTHER" id="PTHR10443:SF12">
    <property type="entry name" value="DIPEPTIDASE"/>
    <property type="match status" value="1"/>
</dbReference>
<dbReference type="GO" id="GO:0046872">
    <property type="term" value="F:metal ion binding"/>
    <property type="evidence" value="ECO:0007669"/>
    <property type="project" value="UniProtKB-UniRule"/>
</dbReference>
<keyword evidence="2" id="KW-0378">Hydrolase</keyword>
<dbReference type="PANTHER" id="PTHR10443">
    <property type="entry name" value="MICROSOMAL DIPEPTIDASE"/>
    <property type="match status" value="1"/>
</dbReference>
<dbReference type="Pfam" id="PF01244">
    <property type="entry name" value="Peptidase_M19"/>
    <property type="match status" value="1"/>
</dbReference>
<dbReference type="AlphaFoldDB" id="A0AA38XLC0"/>
<dbReference type="GO" id="GO:0070573">
    <property type="term" value="F:metallodipeptidase activity"/>
    <property type="evidence" value="ECO:0007669"/>
    <property type="project" value="InterPro"/>
</dbReference>
<dbReference type="CDD" id="cd01301">
    <property type="entry name" value="rDP_like"/>
    <property type="match status" value="1"/>
</dbReference>
<dbReference type="EMBL" id="JAPDRK010000002">
    <property type="protein sequence ID" value="KAJ9615589.1"/>
    <property type="molecule type" value="Genomic_DNA"/>
</dbReference>
<gene>
    <name evidence="3" type="ORF">H2200_001664</name>
</gene>
<evidence type="ECO:0000313" key="4">
    <source>
        <dbReference type="Proteomes" id="UP001172673"/>
    </source>
</evidence>
<sequence>MPDNRLLSQQHMLILGAALFGITCLYSSRNPFNKNKDEDEELDPTDYAARARQILRSTPLIDGHNDFPFLLRQQLKGKIYDHDFLTERLASHSDFKKMREGMMGGQFWSVFVPVPEDLVPGADLNDEGRRRMELNEPNWAVRDTLEQIDLTKRMVAHYPSMFDLCTDPASVRRAHAQGKIASMIGMEGGHQTGNSLGALRLFFEAGVRYMTITHNSDNAFGTCWKSVDLETGKDAGLTNFGQDCIREMNRLGMMVDLSHVSPKTMRDVLKVARAPVICSHSGAYSVNKHLRNVPDDVIRALKQNGGIVMVPAIAPFMNWEHPEEATIEDMIDHILWIAELAGWSHVGLGSDFDGYTEVVKGLEDTSKWPNLIERLLARGNVTDQQARLLVGENLLRVWKDVDRVAETIQKQGELPCEEYWGGRLWEPENMDVPRLFP</sequence>
<protein>
    <recommendedName>
        <fullName evidence="2">Dipeptidase</fullName>
        <ecNumber evidence="2">3.4.13.19</ecNumber>
    </recommendedName>
</protein>
<comment type="catalytic activity">
    <reaction evidence="2">
        <text>an L-aminoacyl-L-amino acid + H2O = 2 an L-alpha-amino acid</text>
        <dbReference type="Rhea" id="RHEA:48940"/>
        <dbReference type="ChEBI" id="CHEBI:15377"/>
        <dbReference type="ChEBI" id="CHEBI:59869"/>
        <dbReference type="ChEBI" id="CHEBI:77460"/>
        <dbReference type="EC" id="3.4.13.19"/>
    </reaction>
</comment>
<keyword evidence="4" id="KW-1185">Reference proteome</keyword>
<keyword evidence="2" id="KW-0479">Metal-binding</keyword>
<comment type="caution">
    <text evidence="3">The sequence shown here is derived from an EMBL/GenBank/DDBJ whole genome shotgun (WGS) entry which is preliminary data.</text>
</comment>
<dbReference type="InterPro" id="IPR008257">
    <property type="entry name" value="Pept_M19"/>
</dbReference>
<dbReference type="PROSITE" id="PS51365">
    <property type="entry name" value="RENAL_DIPEPTIDASE_2"/>
    <property type="match status" value="1"/>
</dbReference>
<accession>A0AA38XLC0</accession>
<comment type="similarity">
    <text evidence="2">Belongs to the metallo-dependent hydrolases superfamily. Peptidase M19 family.</text>
</comment>
<dbReference type="InterPro" id="IPR032466">
    <property type="entry name" value="Metal_Hydrolase"/>
</dbReference>
<evidence type="ECO:0000256" key="1">
    <source>
        <dbReference type="ARBA" id="ARBA00022997"/>
    </source>
</evidence>
<reference evidence="3" key="1">
    <citation type="submission" date="2022-10" db="EMBL/GenBank/DDBJ databases">
        <title>Culturing micro-colonial fungi from biological soil crusts in the Mojave desert and describing Neophaeococcomyces mojavensis, and introducing the new genera and species Taxawa tesnikishii.</title>
        <authorList>
            <person name="Kurbessoian T."/>
            <person name="Stajich J.E."/>
        </authorList>
    </citation>
    <scope>NUCLEOTIDE SEQUENCE</scope>
    <source>
        <strain evidence="3">TK_41</strain>
    </source>
</reference>
<keyword evidence="2" id="KW-0645">Protease</keyword>
<keyword evidence="2" id="KW-0482">Metalloprotease</keyword>
<evidence type="ECO:0000256" key="2">
    <source>
        <dbReference type="RuleBase" id="RU341113"/>
    </source>
</evidence>
<dbReference type="Proteomes" id="UP001172673">
    <property type="component" value="Unassembled WGS sequence"/>
</dbReference>
<evidence type="ECO:0000313" key="3">
    <source>
        <dbReference type="EMBL" id="KAJ9615589.1"/>
    </source>
</evidence>
<name>A0AA38XLC0_9EURO</name>
<dbReference type="Gene3D" id="3.20.20.140">
    <property type="entry name" value="Metal-dependent hydrolases"/>
    <property type="match status" value="1"/>
</dbReference>
<proteinExistence type="inferred from homology"/>
<keyword evidence="1 2" id="KW-0224">Dipeptidase</keyword>